<gene>
    <name evidence="2" type="ORF">THAOC_21793</name>
</gene>
<dbReference type="AlphaFoldDB" id="K0S074"/>
<accession>K0S074</accession>
<proteinExistence type="predicted"/>
<organism evidence="2 3">
    <name type="scientific">Thalassiosira oceanica</name>
    <name type="common">Marine diatom</name>
    <dbReference type="NCBI Taxonomy" id="159749"/>
    <lineage>
        <taxon>Eukaryota</taxon>
        <taxon>Sar</taxon>
        <taxon>Stramenopiles</taxon>
        <taxon>Ochrophyta</taxon>
        <taxon>Bacillariophyta</taxon>
        <taxon>Coscinodiscophyceae</taxon>
        <taxon>Thalassiosirophycidae</taxon>
        <taxon>Thalassiosirales</taxon>
        <taxon>Thalassiosiraceae</taxon>
        <taxon>Thalassiosira</taxon>
    </lineage>
</organism>
<evidence type="ECO:0000256" key="1">
    <source>
        <dbReference type="SAM" id="MobiDB-lite"/>
    </source>
</evidence>
<evidence type="ECO:0000313" key="2">
    <source>
        <dbReference type="EMBL" id="EJK58109.1"/>
    </source>
</evidence>
<feature type="region of interest" description="Disordered" evidence="1">
    <location>
        <begin position="127"/>
        <end position="149"/>
    </location>
</feature>
<evidence type="ECO:0000313" key="3">
    <source>
        <dbReference type="Proteomes" id="UP000266841"/>
    </source>
</evidence>
<dbReference type="EMBL" id="AGNL01026161">
    <property type="protein sequence ID" value="EJK58109.1"/>
    <property type="molecule type" value="Genomic_DNA"/>
</dbReference>
<reference evidence="2 3" key="1">
    <citation type="journal article" date="2012" name="Genome Biol.">
        <title>Genome and low-iron response of an oceanic diatom adapted to chronic iron limitation.</title>
        <authorList>
            <person name="Lommer M."/>
            <person name="Specht M."/>
            <person name="Roy A.S."/>
            <person name="Kraemer L."/>
            <person name="Andreson R."/>
            <person name="Gutowska M.A."/>
            <person name="Wolf J."/>
            <person name="Bergner S.V."/>
            <person name="Schilhabel M.B."/>
            <person name="Klostermeier U.C."/>
            <person name="Beiko R.G."/>
            <person name="Rosenstiel P."/>
            <person name="Hippler M."/>
            <person name="Laroche J."/>
        </authorList>
    </citation>
    <scope>NUCLEOTIDE SEQUENCE [LARGE SCALE GENOMIC DNA]</scope>
    <source>
        <strain evidence="2 3">CCMP1005</strain>
    </source>
</reference>
<sequence length="165" mass="17826">MTTLYFDLDASVGAAVLGHVTGAARRLLDEAIGGCGATRLPFSPRSSGAANRGTGLRTPVRSHPRELPYAIHFHLILCWSETKIGGIETCHESMASNKKIRSQKPAASRAPPTAGYRLLGEKLDGFESRRSVRPRDRNKRRLLRSGCGPACGPSNSNRAGYNLVQ</sequence>
<dbReference type="Proteomes" id="UP000266841">
    <property type="component" value="Unassembled WGS sequence"/>
</dbReference>
<comment type="caution">
    <text evidence="2">The sequence shown here is derived from an EMBL/GenBank/DDBJ whole genome shotgun (WGS) entry which is preliminary data.</text>
</comment>
<keyword evidence="3" id="KW-1185">Reference proteome</keyword>
<protein>
    <submittedName>
        <fullName evidence="2">Uncharacterized protein</fullName>
    </submittedName>
</protein>
<name>K0S074_THAOC</name>